<gene>
    <name evidence="3" type="ORF">BG011_006183</name>
</gene>
<evidence type="ECO:0000313" key="4">
    <source>
        <dbReference type="Proteomes" id="UP000726737"/>
    </source>
</evidence>
<dbReference type="SMART" id="SM00444">
    <property type="entry name" value="GYF"/>
    <property type="match status" value="1"/>
</dbReference>
<dbReference type="PANTHER" id="PTHR14445:SF36">
    <property type="entry name" value="FI03272P-RELATED"/>
    <property type="match status" value="1"/>
</dbReference>
<dbReference type="InterPro" id="IPR051640">
    <property type="entry name" value="GRB10-interact_GYF"/>
</dbReference>
<dbReference type="Pfam" id="PF02213">
    <property type="entry name" value="GYF"/>
    <property type="match status" value="1"/>
</dbReference>
<feature type="compositionally biased region" description="Basic and acidic residues" evidence="1">
    <location>
        <begin position="841"/>
        <end position="861"/>
    </location>
</feature>
<feature type="region of interest" description="Disordered" evidence="1">
    <location>
        <begin position="1149"/>
        <end position="1188"/>
    </location>
</feature>
<protein>
    <recommendedName>
        <fullName evidence="2">GYF domain-containing protein</fullName>
    </recommendedName>
</protein>
<evidence type="ECO:0000313" key="3">
    <source>
        <dbReference type="EMBL" id="KAG0264753.1"/>
    </source>
</evidence>
<reference evidence="3" key="1">
    <citation type="journal article" date="2020" name="Fungal Divers.">
        <title>Resolving the Mortierellaceae phylogeny through synthesis of multi-gene phylogenetics and phylogenomics.</title>
        <authorList>
            <person name="Vandepol N."/>
            <person name="Liber J."/>
            <person name="Desiro A."/>
            <person name="Na H."/>
            <person name="Kennedy M."/>
            <person name="Barry K."/>
            <person name="Grigoriev I.V."/>
            <person name="Miller A.N."/>
            <person name="O'Donnell K."/>
            <person name="Stajich J.E."/>
            <person name="Bonito G."/>
        </authorList>
    </citation>
    <scope>NUCLEOTIDE SEQUENCE</scope>
    <source>
        <strain evidence="3">KOD948</strain>
    </source>
</reference>
<feature type="compositionally biased region" description="Basic and acidic residues" evidence="1">
    <location>
        <begin position="187"/>
        <end position="208"/>
    </location>
</feature>
<name>A0A9P6U9B2_9FUNG</name>
<feature type="compositionally biased region" description="Acidic residues" evidence="1">
    <location>
        <begin position="917"/>
        <end position="926"/>
    </location>
</feature>
<feature type="compositionally biased region" description="Low complexity" evidence="1">
    <location>
        <begin position="1153"/>
        <end position="1180"/>
    </location>
</feature>
<accession>A0A9P6U9B2</accession>
<feature type="compositionally biased region" description="Basic residues" evidence="1">
    <location>
        <begin position="1283"/>
        <end position="1293"/>
    </location>
</feature>
<feature type="compositionally biased region" description="Basic and acidic residues" evidence="1">
    <location>
        <begin position="222"/>
        <end position="232"/>
    </location>
</feature>
<keyword evidence="4" id="KW-1185">Reference proteome</keyword>
<comment type="caution">
    <text evidence="3">The sequence shown here is derived from an EMBL/GenBank/DDBJ whole genome shotgun (WGS) entry which is preliminary data.</text>
</comment>
<feature type="compositionally biased region" description="Polar residues" evidence="1">
    <location>
        <begin position="313"/>
        <end position="322"/>
    </location>
</feature>
<feature type="domain" description="GYF" evidence="2">
    <location>
        <begin position="405"/>
        <end position="453"/>
    </location>
</feature>
<evidence type="ECO:0000256" key="1">
    <source>
        <dbReference type="SAM" id="MobiDB-lite"/>
    </source>
</evidence>
<feature type="compositionally biased region" description="Basic and acidic residues" evidence="1">
    <location>
        <begin position="785"/>
        <end position="799"/>
    </location>
</feature>
<feature type="region of interest" description="Disordered" evidence="1">
    <location>
        <begin position="1001"/>
        <end position="1023"/>
    </location>
</feature>
<dbReference type="InterPro" id="IPR035445">
    <property type="entry name" value="GYF-like_dom_sf"/>
</dbReference>
<evidence type="ECO:0000259" key="2">
    <source>
        <dbReference type="PROSITE" id="PS50829"/>
    </source>
</evidence>
<dbReference type="OrthoDB" id="6415790at2759"/>
<sequence length="1293" mass="140562">MRRFPAKSNQSQTDLNARAPSPPPASPLQEWNQGAPAATATTPTAPAFSYSSIAASNVRSQNGPSGSVSIQESSAIDGSMIGNNGSSISNYNNFATDSLNPFKYSKDLMLSLYRPTGLPIEFERHEIMTSEESLGPMSLQSFSELEIKLLAGSVNSEMARRTVQPGEGQEKLQGQRRESFSSSGEHLSGRYDRSEKGTSHSRNFDSRSHGAGSRPRNLNSEGRSHSFRRTEQQQHPQQQHIEREREREPEDDGLWSSPVGNTVGLFDANGVFRVVGDGDELQPLAALPESTPEKAADEGKDAGVEDEDGVNLGDSNMSSASQAAAHPDHEIGEAGVSSLNQQRQQQQHDNAGDNFHFSSALLGGSAVGSISTHEDEFSPFSADKPPLATAAHAGDPPLESLPTELSKWLYRDPSGSIQGPFSSEDMQEWFNGGFFTADLLVKREQDPTFEPLGALIRRIGSDEKPFLIAGIIRQEQAPQSGPGGRPPIPSLNQNRMPLSQLNQSPGWMGMSAPSTPSTPSFGVDRLLMKQQQQHPHQLQQHSSGDLFSSANTLGQQRTGFGSAQDPAVSMGLDSRWSGSGLFGRGQMPDSTHGWAGDAFSRSPMAAMSQAHTPLGGPHFIEQQQRMQHQELERQQYMQLLQRQSQMQAMMHQQQFMAAQQQFGNDPHALANLLAQQQAQQRQLQMRYQQFQFAALHGQEPLTPGGTAVPWGRLAQPTSPWTTSIIPSNDDYFDLNKGDGGQAPHSMQQRQQQQQQQQQQAFQQQHQQLPQEQSQQQHQPFQPFQHEQEQQSRQHVHQDESVSIANDGDQQLAHELSHVQQQMDDRAIDSLANAMQRFDVHTEAGRTQEEPEAPKEQEHPTELEQQVALEPAAVSDVPVEPVEMIQKAVQEREPQENEHAFEQQQMEDEVEEHAKEQEETESVEENLSEAASSITAEPSRSIKASPAPWAKPSKADEESSEKKGPTLREIQEMEARKAEETRLERQAQLAVATAAGHSNILDYTKGMSGGPAWSSTTATPKKKTLKEIQEEEEAAMKSAKAAAQQVSPTVSLSGATSTGLAAIVASGTGSASKRYADTIGPKPVTVTASSGPWATMSAAATSSVSRPTLTNRSSAVFASNPSVNAPANSVSKVSDNNSWIEVGAKKDIQASAPSASPTVSRVATTTTTTTASSNVNKSTNSNEPRPPSEDFLRWCRQALKGLQGVVAEDIIQMLLTLPLNDPMTVEIIQDSIYASSQSLNGRQFADEFIRRRKADAFPNGGHASSSSASGSMNSGMADSSFKVVSKKGKKKGTA</sequence>
<feature type="region of interest" description="Disordered" evidence="1">
    <location>
        <begin position="372"/>
        <end position="399"/>
    </location>
</feature>
<feature type="compositionally biased region" description="Basic and acidic residues" evidence="1">
    <location>
        <begin position="888"/>
        <end position="900"/>
    </location>
</feature>
<dbReference type="CDD" id="cd00072">
    <property type="entry name" value="GYF"/>
    <property type="match status" value="1"/>
</dbReference>
<dbReference type="InterPro" id="IPR003169">
    <property type="entry name" value="GYF"/>
</dbReference>
<feature type="compositionally biased region" description="Basic and acidic residues" evidence="1">
    <location>
        <begin position="168"/>
        <end position="179"/>
    </location>
</feature>
<feature type="region of interest" description="Disordered" evidence="1">
    <location>
        <begin position="1255"/>
        <end position="1293"/>
    </location>
</feature>
<feature type="compositionally biased region" description="Low complexity" evidence="1">
    <location>
        <begin position="1258"/>
        <end position="1282"/>
    </location>
</feature>
<dbReference type="Proteomes" id="UP000726737">
    <property type="component" value="Unassembled WGS sequence"/>
</dbReference>
<organism evidence="3 4">
    <name type="scientific">Mortierella polycephala</name>
    <dbReference type="NCBI Taxonomy" id="41804"/>
    <lineage>
        <taxon>Eukaryota</taxon>
        <taxon>Fungi</taxon>
        <taxon>Fungi incertae sedis</taxon>
        <taxon>Mucoromycota</taxon>
        <taxon>Mortierellomycotina</taxon>
        <taxon>Mortierellomycetes</taxon>
        <taxon>Mortierellales</taxon>
        <taxon>Mortierellaceae</taxon>
        <taxon>Mortierella</taxon>
    </lineage>
</organism>
<dbReference type="EMBL" id="JAAAJA010000044">
    <property type="protein sequence ID" value="KAG0264753.1"/>
    <property type="molecule type" value="Genomic_DNA"/>
</dbReference>
<feature type="compositionally biased region" description="Low complexity" evidence="1">
    <location>
        <begin position="940"/>
        <end position="951"/>
    </location>
</feature>
<feature type="region of interest" description="Disordered" evidence="1">
    <location>
        <begin position="159"/>
        <end position="261"/>
    </location>
</feature>
<feature type="region of interest" description="Disordered" evidence="1">
    <location>
        <begin position="888"/>
        <end position="981"/>
    </location>
</feature>
<feature type="compositionally biased region" description="Basic and acidic residues" evidence="1">
    <location>
        <begin position="291"/>
        <end position="303"/>
    </location>
</feature>
<feature type="region of interest" description="Disordered" evidence="1">
    <location>
        <begin position="1"/>
        <end position="43"/>
    </location>
</feature>
<dbReference type="PROSITE" id="PS50829">
    <property type="entry name" value="GYF"/>
    <property type="match status" value="1"/>
</dbReference>
<dbReference type="PANTHER" id="PTHR14445">
    <property type="entry name" value="GRB10 INTERACTING GYF PROTEIN"/>
    <property type="match status" value="1"/>
</dbReference>
<feature type="compositionally biased region" description="Low complexity" evidence="1">
    <location>
        <begin position="741"/>
        <end position="784"/>
    </location>
</feature>
<feature type="region of interest" description="Disordered" evidence="1">
    <location>
        <begin position="719"/>
        <end position="799"/>
    </location>
</feature>
<feature type="compositionally biased region" description="Basic and acidic residues" evidence="1">
    <location>
        <begin position="952"/>
        <end position="981"/>
    </location>
</feature>
<dbReference type="GO" id="GO:0005829">
    <property type="term" value="C:cytosol"/>
    <property type="evidence" value="ECO:0007669"/>
    <property type="project" value="TreeGrafter"/>
</dbReference>
<proteinExistence type="predicted"/>
<dbReference type="Gene3D" id="3.30.1490.40">
    <property type="match status" value="1"/>
</dbReference>
<feature type="region of interest" description="Disordered" evidence="1">
    <location>
        <begin position="284"/>
        <end position="357"/>
    </location>
</feature>
<feature type="region of interest" description="Disordered" evidence="1">
    <location>
        <begin position="841"/>
        <end position="863"/>
    </location>
</feature>
<dbReference type="SUPFAM" id="SSF55277">
    <property type="entry name" value="GYF domain"/>
    <property type="match status" value="1"/>
</dbReference>